<dbReference type="Proteomes" id="UP000219353">
    <property type="component" value="Unassembled WGS sequence"/>
</dbReference>
<evidence type="ECO:0000313" key="8">
    <source>
        <dbReference type="EMBL" id="SNY51622.1"/>
    </source>
</evidence>
<feature type="transmembrane region" description="Helical" evidence="7">
    <location>
        <begin position="93"/>
        <end position="116"/>
    </location>
</feature>
<evidence type="ECO:0000256" key="1">
    <source>
        <dbReference type="ARBA" id="ARBA00004651"/>
    </source>
</evidence>
<evidence type="ECO:0000256" key="2">
    <source>
        <dbReference type="ARBA" id="ARBA00007430"/>
    </source>
</evidence>
<dbReference type="PANTHER" id="PTHR30250:SF10">
    <property type="entry name" value="LIPOPOLYSACCHARIDE BIOSYNTHESIS PROTEIN WZXC"/>
    <property type="match status" value="1"/>
</dbReference>
<dbReference type="RefSeq" id="WP_097111155.1">
    <property type="nucleotide sequence ID" value="NZ_OBEB01000003.1"/>
</dbReference>
<evidence type="ECO:0000256" key="4">
    <source>
        <dbReference type="ARBA" id="ARBA00022692"/>
    </source>
</evidence>
<dbReference type="CDD" id="cd13127">
    <property type="entry name" value="MATE_tuaB_like"/>
    <property type="match status" value="1"/>
</dbReference>
<feature type="transmembrane region" description="Helical" evidence="7">
    <location>
        <begin position="295"/>
        <end position="318"/>
    </location>
</feature>
<keyword evidence="9" id="KW-1185">Reference proteome</keyword>
<accession>A0A285IUG5</accession>
<comment type="subcellular location">
    <subcellularLocation>
        <location evidence="1">Cell membrane</location>
        <topology evidence="1">Multi-pass membrane protein</topology>
    </subcellularLocation>
</comment>
<evidence type="ECO:0000256" key="3">
    <source>
        <dbReference type="ARBA" id="ARBA00022475"/>
    </source>
</evidence>
<evidence type="ECO:0000256" key="6">
    <source>
        <dbReference type="ARBA" id="ARBA00023136"/>
    </source>
</evidence>
<feature type="transmembrane region" description="Helical" evidence="7">
    <location>
        <begin position="397"/>
        <end position="416"/>
    </location>
</feature>
<evidence type="ECO:0000256" key="5">
    <source>
        <dbReference type="ARBA" id="ARBA00022989"/>
    </source>
</evidence>
<feature type="transmembrane region" description="Helical" evidence="7">
    <location>
        <begin position="55"/>
        <end position="81"/>
    </location>
</feature>
<gene>
    <name evidence="8" type="ORF">SAMN06297280_1917</name>
</gene>
<feature type="transmembrane region" description="Helical" evidence="7">
    <location>
        <begin position="450"/>
        <end position="476"/>
    </location>
</feature>
<name>A0A285IUG5_9GAMM</name>
<feature type="transmembrane region" description="Helical" evidence="7">
    <location>
        <begin position="330"/>
        <end position="347"/>
    </location>
</feature>
<organism evidence="8 9">
    <name type="scientific">Arsukibacterium tuosuense</name>
    <dbReference type="NCBI Taxonomy" id="1323745"/>
    <lineage>
        <taxon>Bacteria</taxon>
        <taxon>Pseudomonadati</taxon>
        <taxon>Pseudomonadota</taxon>
        <taxon>Gammaproteobacteria</taxon>
        <taxon>Chromatiales</taxon>
        <taxon>Chromatiaceae</taxon>
        <taxon>Arsukibacterium</taxon>
    </lineage>
</organism>
<dbReference type="Pfam" id="PF13440">
    <property type="entry name" value="Polysacc_synt_3"/>
    <property type="match status" value="1"/>
</dbReference>
<feature type="transmembrane region" description="Helical" evidence="7">
    <location>
        <begin position="423"/>
        <end position="444"/>
    </location>
</feature>
<keyword evidence="5 7" id="KW-1133">Transmembrane helix</keyword>
<dbReference type="PANTHER" id="PTHR30250">
    <property type="entry name" value="PST FAMILY PREDICTED COLANIC ACID TRANSPORTER"/>
    <property type="match status" value="1"/>
</dbReference>
<dbReference type="EMBL" id="OBEB01000003">
    <property type="protein sequence ID" value="SNY51622.1"/>
    <property type="molecule type" value="Genomic_DNA"/>
</dbReference>
<feature type="transmembrane region" description="Helical" evidence="7">
    <location>
        <begin position="161"/>
        <end position="180"/>
    </location>
</feature>
<evidence type="ECO:0000313" key="9">
    <source>
        <dbReference type="Proteomes" id="UP000219353"/>
    </source>
</evidence>
<evidence type="ECO:0000256" key="7">
    <source>
        <dbReference type="SAM" id="Phobius"/>
    </source>
</evidence>
<sequence length="507" mass="56149">MPSSSGQDSQEQQNKHNQNKVYSGSVFMLITRLSIKSLGIVSTIFLARLLTPEDFGLVAITVAIYAFIELFGALALGTALIQQKNNTPDDYNSAWTFNVLFGFVAATCLVLIAPVVANFYQDPRLQPVIYVLAFVSILSGLHNIGVIDFRRNLNFRKELQLQLVPKIISFVITLSLAFILRNYWALVFGVLCNQLVVTTYSFIMHPFRPGVCFKSFNKLFKFSRWLLLNNVVHFINDKVSQLIVGKALSPAALGFFSLSKEIGQLPTSHMAVPINIATFPVYSRFQDNPVELKKAYLNTAALTASLTIPSSIGIALVAPLLVSVLLGEQWVSMVPLLQLLALANMFFSITSNNSYIYLAAGKPHISFIINFSRLAVFFALFIPLLDYNGLIGIGQARLGSTLIMVLLVQAAIMRFLKLPLRDLLRAFIRPVAAGLTMALAVWAVQSSVMLSITLLQLLLETLTGVVSYSLVTLLIWHLQGYPEGFEHNIFSRLRLKNFPPKSAGPLP</sequence>
<feature type="transmembrane region" description="Helical" evidence="7">
    <location>
        <begin position="21"/>
        <end position="49"/>
    </location>
</feature>
<dbReference type="GO" id="GO:0005886">
    <property type="term" value="C:plasma membrane"/>
    <property type="evidence" value="ECO:0007669"/>
    <property type="project" value="UniProtKB-SubCell"/>
</dbReference>
<keyword evidence="3" id="KW-1003">Cell membrane</keyword>
<proteinExistence type="inferred from homology"/>
<keyword evidence="6 7" id="KW-0472">Membrane</keyword>
<comment type="similarity">
    <text evidence="2">Belongs to the polysaccharide synthase family.</text>
</comment>
<dbReference type="OrthoDB" id="8538786at2"/>
<feature type="transmembrane region" description="Helical" evidence="7">
    <location>
        <begin position="186"/>
        <end position="204"/>
    </location>
</feature>
<dbReference type="AlphaFoldDB" id="A0A285IUG5"/>
<keyword evidence="4 7" id="KW-0812">Transmembrane</keyword>
<feature type="transmembrane region" description="Helical" evidence="7">
    <location>
        <begin position="367"/>
        <end position="385"/>
    </location>
</feature>
<dbReference type="InterPro" id="IPR050833">
    <property type="entry name" value="Poly_Biosynth_Transport"/>
</dbReference>
<protein>
    <submittedName>
        <fullName evidence="8">Membrane protein involved in the export of O-antigen and teichoic acid</fullName>
    </submittedName>
</protein>
<reference evidence="9" key="1">
    <citation type="submission" date="2017-09" db="EMBL/GenBank/DDBJ databases">
        <authorList>
            <person name="Varghese N."/>
            <person name="Submissions S."/>
        </authorList>
    </citation>
    <scope>NUCLEOTIDE SEQUENCE [LARGE SCALE GENOMIC DNA]</scope>
    <source>
        <strain evidence="9">CGMCC 1.12461</strain>
    </source>
</reference>
<feature type="transmembrane region" description="Helical" evidence="7">
    <location>
        <begin position="128"/>
        <end position="149"/>
    </location>
</feature>